<dbReference type="EMBL" id="JANHNZ010000004">
    <property type="protein sequence ID" value="MCQ9210102.1"/>
    <property type="molecule type" value="Genomic_DNA"/>
</dbReference>
<proteinExistence type="predicted"/>
<comment type="caution">
    <text evidence="1">The sequence shown here is derived from an EMBL/GenBank/DDBJ whole genome shotgun (WGS) entry which is preliminary data.</text>
</comment>
<organism evidence="1 2">
    <name type="scientific">Granulicatella seriolae</name>
    <dbReference type="NCBI Taxonomy" id="2967226"/>
    <lineage>
        <taxon>Bacteria</taxon>
        <taxon>Bacillati</taxon>
        <taxon>Bacillota</taxon>
        <taxon>Bacilli</taxon>
        <taxon>Lactobacillales</taxon>
        <taxon>Carnobacteriaceae</taxon>
        <taxon>Granulicatella</taxon>
    </lineage>
</organism>
<reference evidence="1" key="1">
    <citation type="submission" date="2022-07" db="EMBL/GenBank/DDBJ databases">
        <authorList>
            <person name="Jung M.-Y."/>
            <person name="Lee M."/>
        </authorList>
    </citation>
    <scope>NUCLEOTIDE SEQUENCE</scope>
    <source>
        <strain evidence="1">S8</strain>
    </source>
</reference>
<name>A0ABT1WNI4_9LACT</name>
<protein>
    <submittedName>
        <fullName evidence="1">Uncharacterized protein</fullName>
    </submittedName>
</protein>
<keyword evidence="2" id="KW-1185">Reference proteome</keyword>
<evidence type="ECO:0000313" key="2">
    <source>
        <dbReference type="Proteomes" id="UP001059480"/>
    </source>
</evidence>
<dbReference type="RefSeq" id="WP_256945216.1">
    <property type="nucleotide sequence ID" value="NZ_JANHNZ010000004.1"/>
</dbReference>
<reference evidence="1" key="2">
    <citation type="journal article" date="2023" name="Curr. Microbiol.">
        <title>Granulicatella seriolae sp. nov., a Novel Facultative Anaerobe Isolated from Yellowtail Marine Fish.</title>
        <authorList>
            <person name="Lee M."/>
            <person name="Choi Y.J."/>
            <person name="Farooq A."/>
            <person name="Jeong J.B."/>
            <person name="Jung M.Y."/>
        </authorList>
    </citation>
    <scope>NUCLEOTIDE SEQUENCE</scope>
    <source>
        <strain evidence="1">S8</strain>
    </source>
</reference>
<sequence>MFMSHFIDIRDGLQYFVDKTISNDVYFSAWITNDDRKAYDTYLKSTKNGSAALATSTALVNLVDGATTLREADFLQKTNNLTDILKKVIDGNTLQESIKDFYNNFVNTKLILTGVDTAYDFISRLEDSLVLEDYEAVTKDYLKDILCGIVLGLGSGGIPSILISISLPTYKFYSHVMKDMYDKFYWISLTRYNGIRVASRAQRYFGFF</sequence>
<dbReference type="Proteomes" id="UP001059480">
    <property type="component" value="Unassembled WGS sequence"/>
</dbReference>
<reference evidence="1" key="3">
    <citation type="journal article" date="2023" name="Microbiol. Resour. Announc.">
        <title>Draft Genome Sequence of Granulicatella sp. Strain S8, Isolated from a Marine Fish, Seriola quinqueradiata.</title>
        <authorList>
            <person name="Lee M."/>
            <person name="Farooq A."/>
            <person name="Jeong J.B."/>
            <person name="Jung M.Y."/>
        </authorList>
    </citation>
    <scope>NUCLEOTIDE SEQUENCE</scope>
    <source>
        <strain evidence="1">S8</strain>
    </source>
</reference>
<gene>
    <name evidence="1" type="ORF">NPA36_06010</name>
</gene>
<evidence type="ECO:0000313" key="1">
    <source>
        <dbReference type="EMBL" id="MCQ9210102.1"/>
    </source>
</evidence>
<accession>A0ABT1WNI4</accession>